<dbReference type="RefSeq" id="WP_129342648.1">
    <property type="nucleotide sequence ID" value="NZ_JACIDD010000003.1"/>
</dbReference>
<dbReference type="InterPro" id="IPR013718">
    <property type="entry name" value="COQ9_C"/>
</dbReference>
<evidence type="ECO:0000256" key="1">
    <source>
        <dbReference type="ARBA" id="ARBA00004749"/>
    </source>
</evidence>
<comment type="caution">
    <text evidence="8">The sequence shown here is derived from an EMBL/GenBank/DDBJ whole genome shotgun (WGS) entry which is preliminary data.</text>
</comment>
<gene>
    <name evidence="8" type="ORF">EO081_13855</name>
</gene>
<evidence type="ECO:0000259" key="7">
    <source>
        <dbReference type="Pfam" id="PF08511"/>
    </source>
</evidence>
<evidence type="ECO:0000256" key="2">
    <source>
        <dbReference type="ARBA" id="ARBA00010766"/>
    </source>
</evidence>
<comment type="pathway">
    <text evidence="1">Cofactor biosynthesis; ubiquinone biosynthesis.</text>
</comment>
<keyword evidence="9" id="KW-1185">Reference proteome</keyword>
<dbReference type="OrthoDB" id="7201143at2"/>
<dbReference type="Gene3D" id="1.10.357.10">
    <property type="entry name" value="Tetracycline Repressor, domain 2"/>
    <property type="match status" value="1"/>
</dbReference>
<dbReference type="EMBL" id="SDPT01000003">
    <property type="protein sequence ID" value="RXZ30285.1"/>
    <property type="molecule type" value="Genomic_DNA"/>
</dbReference>
<evidence type="ECO:0000313" key="8">
    <source>
        <dbReference type="EMBL" id="RXZ30285.1"/>
    </source>
</evidence>
<dbReference type="NCBIfam" id="TIGR02396">
    <property type="entry name" value="diverge_rpsU"/>
    <property type="match status" value="1"/>
</dbReference>
<dbReference type="PANTHER" id="PTHR21427:SF19">
    <property type="entry name" value="UBIQUINONE BIOSYNTHESIS PROTEIN COQ9, MITOCHONDRIAL"/>
    <property type="match status" value="1"/>
</dbReference>
<accession>A0A4Q2IQE8</accession>
<protein>
    <submittedName>
        <fullName evidence="8">COQ9 family protein</fullName>
    </submittedName>
</protein>
<dbReference type="GO" id="GO:0006744">
    <property type="term" value="P:ubiquinone biosynthetic process"/>
    <property type="evidence" value="ECO:0007669"/>
    <property type="project" value="UniProtKB-KW"/>
</dbReference>
<comment type="function">
    <text evidence="6">Membrane-associated protein that warps the membrane surface to access and bind aromatic isoprenes with high specificity, including ubiquinone (CoQ) isoprene intermediates and presents them directly to COQ7, therefore facilitating the COQ7-mediated hydroxylase step. Participates in the biosynthesis of coenzyme Q, also named ubiquinone, an essential lipid-soluble electron transporter for aerobic cellular respiration.</text>
</comment>
<dbReference type="InterPro" id="IPR012762">
    <property type="entry name" value="Ubiq_biosynth_COQ9"/>
</dbReference>
<organism evidence="8 9">
    <name type="scientific">Sphingomonas desiccabilis</name>
    <dbReference type="NCBI Taxonomy" id="429134"/>
    <lineage>
        <taxon>Bacteria</taxon>
        <taxon>Pseudomonadati</taxon>
        <taxon>Pseudomonadota</taxon>
        <taxon>Alphaproteobacteria</taxon>
        <taxon>Sphingomonadales</taxon>
        <taxon>Sphingomonadaceae</taxon>
        <taxon>Sphingomonas</taxon>
    </lineage>
</organism>
<keyword evidence="5" id="KW-0446">Lipid-binding</keyword>
<evidence type="ECO:0000313" key="9">
    <source>
        <dbReference type="Proteomes" id="UP000292347"/>
    </source>
</evidence>
<dbReference type="AlphaFoldDB" id="A0A4Q2IQE8"/>
<name>A0A4Q2IQE8_9SPHN</name>
<reference evidence="8 9" key="1">
    <citation type="submission" date="2019-01" db="EMBL/GenBank/DDBJ databases">
        <title>Sphingomonas mucosissima sp. nov. and Sphingomonas desiccabilis sp. nov., from biological soil crusts in the Colorado Plateau, USA.</title>
        <authorList>
            <person name="Zhu D."/>
        </authorList>
    </citation>
    <scope>NUCLEOTIDE SEQUENCE [LARGE SCALE GENOMIC DNA]</scope>
    <source>
        <strain evidence="8 9">CP1D</strain>
    </source>
</reference>
<proteinExistence type="inferred from homology"/>
<dbReference type="Proteomes" id="UP000292347">
    <property type="component" value="Unassembled WGS sequence"/>
</dbReference>
<dbReference type="Pfam" id="PF08511">
    <property type="entry name" value="COQ9"/>
    <property type="match status" value="1"/>
</dbReference>
<dbReference type="GO" id="GO:0008289">
    <property type="term" value="F:lipid binding"/>
    <property type="evidence" value="ECO:0007669"/>
    <property type="project" value="UniProtKB-KW"/>
</dbReference>
<evidence type="ECO:0000256" key="4">
    <source>
        <dbReference type="ARBA" id="ARBA00022946"/>
    </source>
</evidence>
<keyword evidence="3" id="KW-0831">Ubiquinone biosynthesis</keyword>
<evidence type="ECO:0000256" key="5">
    <source>
        <dbReference type="ARBA" id="ARBA00023121"/>
    </source>
</evidence>
<keyword evidence="4" id="KW-0809">Transit peptide</keyword>
<evidence type="ECO:0000256" key="6">
    <source>
        <dbReference type="ARBA" id="ARBA00058104"/>
    </source>
</evidence>
<comment type="similarity">
    <text evidence="2">Belongs to the COQ9 family.</text>
</comment>
<evidence type="ECO:0000256" key="3">
    <source>
        <dbReference type="ARBA" id="ARBA00022688"/>
    </source>
</evidence>
<sequence length="227" mass="25035">MKEAAMATAAFEDATLDELRAALAPVVAANAAFDGWAPAAVTMAAEQLGIDPDVARAAMPSPVDMIDAWFSHIDRVMMERLPADALAAMKIRQRITALVEARLAAVAPQREALRRALAILAMPQNLARATRLGWRTVDLMWRLAGDTATDYNHYTKRATLGAVYGTTVTVFLDDESEGWADTRAFLSRRIDNIMQFEKAKAQWVGRASSERRLSLSRFIGRLRYPAV</sequence>
<feature type="domain" description="COQ9 C-terminal" evidence="7">
    <location>
        <begin position="128"/>
        <end position="197"/>
    </location>
</feature>
<dbReference type="PANTHER" id="PTHR21427">
    <property type="entry name" value="UBIQUINONE BIOSYNTHESIS PROTEIN COQ9, MITOCHONDRIAL"/>
    <property type="match status" value="1"/>
</dbReference>